<keyword evidence="3" id="KW-1185">Reference proteome</keyword>
<reference evidence="2 3" key="1">
    <citation type="submission" date="2021-03" db="EMBL/GenBank/DDBJ databases">
        <authorList>
            <person name="Kanchanasin P."/>
            <person name="Saeng-In P."/>
            <person name="Phongsopitanun W."/>
            <person name="Yuki M."/>
            <person name="Kudo T."/>
            <person name="Ohkuma M."/>
            <person name="Tanasupawat S."/>
        </authorList>
    </citation>
    <scope>NUCLEOTIDE SEQUENCE [LARGE SCALE GENOMIC DNA]</scope>
    <source>
        <strain evidence="2 3">L46</strain>
    </source>
</reference>
<evidence type="ECO:0000313" key="3">
    <source>
        <dbReference type="Proteomes" id="UP000666915"/>
    </source>
</evidence>
<evidence type="ECO:0000313" key="2">
    <source>
        <dbReference type="EMBL" id="MBO2439895.1"/>
    </source>
</evidence>
<organism evidence="2 3">
    <name type="scientific">Actinomadura nitritigenes</name>
    <dbReference type="NCBI Taxonomy" id="134602"/>
    <lineage>
        <taxon>Bacteria</taxon>
        <taxon>Bacillati</taxon>
        <taxon>Actinomycetota</taxon>
        <taxon>Actinomycetes</taxon>
        <taxon>Streptosporangiales</taxon>
        <taxon>Thermomonosporaceae</taxon>
        <taxon>Actinomadura</taxon>
    </lineage>
</organism>
<protein>
    <recommendedName>
        <fullName evidence="4">Secreted protein</fullName>
    </recommendedName>
</protein>
<gene>
    <name evidence="2" type="ORF">J4557_20425</name>
</gene>
<sequence length="123" mass="12640">MLVMLAIIVVLAVLAPVFGADTRDGLNWTPGSAHLRRPRRRALDALLQRASRRSLHRSDSPGGSLRDQVLAGSNLPSGAVATLSTGAGRGDAGDARVRSSGSRGREGAGRAAEAAHRTIPAAG</sequence>
<name>A0ABS3R1F5_9ACTN</name>
<dbReference type="EMBL" id="JAGEOK010000012">
    <property type="protein sequence ID" value="MBO2439895.1"/>
    <property type="molecule type" value="Genomic_DNA"/>
</dbReference>
<dbReference type="Proteomes" id="UP000666915">
    <property type="component" value="Unassembled WGS sequence"/>
</dbReference>
<dbReference type="RefSeq" id="WP_208268313.1">
    <property type="nucleotide sequence ID" value="NZ_BAAAGM010000010.1"/>
</dbReference>
<evidence type="ECO:0008006" key="4">
    <source>
        <dbReference type="Google" id="ProtNLM"/>
    </source>
</evidence>
<proteinExistence type="predicted"/>
<evidence type="ECO:0000256" key="1">
    <source>
        <dbReference type="SAM" id="MobiDB-lite"/>
    </source>
</evidence>
<comment type="caution">
    <text evidence="2">The sequence shown here is derived from an EMBL/GenBank/DDBJ whole genome shotgun (WGS) entry which is preliminary data.</text>
</comment>
<feature type="compositionally biased region" description="Basic and acidic residues" evidence="1">
    <location>
        <begin position="91"/>
        <end position="116"/>
    </location>
</feature>
<accession>A0ABS3R1F5</accession>
<feature type="region of interest" description="Disordered" evidence="1">
    <location>
        <begin position="51"/>
        <end position="123"/>
    </location>
</feature>